<evidence type="ECO:0000259" key="10">
    <source>
        <dbReference type="PROSITE" id="PS51292"/>
    </source>
</evidence>
<keyword evidence="7" id="KW-0472">Membrane</keyword>
<dbReference type="PROSITE" id="PS51292">
    <property type="entry name" value="ZF_RING_CH"/>
    <property type="match status" value="1"/>
</dbReference>
<sequence>MSEYDRSLTAIAARRRRSRQSSARRQSFQSVQIEENKCWICMGTDRDTQLSWLRACGCSLRAHESCLLRWIDESYRSKASSRVPVVCPQCRHPYKLRNSSAPLLSLLGIGDGMIQRIVPYVTFLGLSASFLITTTTYGVHAIITMCGPELGDSILNTPQPWGWRIWVGLPSIPIGLIMSRGRQFDPLFLLLPSLLIRPTLFLNPRSLRPIITPSIVFSLFPWVRLGYLSWYDGLIRPIEHRWDLQLASSPLSLANEGERANQAQAGGAMETATAAVGDRADLARTVVGALLLPSISSAVGSLLSRYSWFSSRISTPLYKNLLGGCLFILAKDAVRLLYKYQRLSQRKTRRIVEYQG</sequence>
<dbReference type="InterPro" id="IPR011016">
    <property type="entry name" value="Znf_RING-CH"/>
</dbReference>
<evidence type="ECO:0000313" key="11">
    <source>
        <dbReference type="EMBL" id="RKP13756.1"/>
    </source>
</evidence>
<keyword evidence="4 8" id="KW-0863">Zinc-finger</keyword>
<dbReference type="AlphaFoldDB" id="A0A4P9Y472"/>
<evidence type="ECO:0000256" key="3">
    <source>
        <dbReference type="ARBA" id="ARBA00022723"/>
    </source>
</evidence>
<proteinExistence type="predicted"/>
<dbReference type="OrthoDB" id="5817083at2759"/>
<keyword evidence="12" id="KW-1185">Reference proteome</keyword>
<dbReference type="PROSITE" id="PS50089">
    <property type="entry name" value="ZF_RING_2"/>
    <property type="match status" value="1"/>
</dbReference>
<dbReference type="SMART" id="SM00744">
    <property type="entry name" value="RINGv"/>
    <property type="match status" value="1"/>
</dbReference>
<evidence type="ECO:0000256" key="1">
    <source>
        <dbReference type="ARBA" id="ARBA00004141"/>
    </source>
</evidence>
<feature type="domain" description="RING-CH-type" evidence="10">
    <location>
        <begin position="30"/>
        <end position="97"/>
    </location>
</feature>
<gene>
    <name evidence="11" type="ORF">BJ684DRAFT_9611</name>
</gene>
<evidence type="ECO:0000313" key="12">
    <source>
        <dbReference type="Proteomes" id="UP000267251"/>
    </source>
</evidence>
<evidence type="ECO:0000256" key="6">
    <source>
        <dbReference type="ARBA" id="ARBA00022989"/>
    </source>
</evidence>
<evidence type="ECO:0000256" key="8">
    <source>
        <dbReference type="PROSITE-ProRule" id="PRU00175"/>
    </source>
</evidence>
<dbReference type="PANTHER" id="PTHR46283">
    <property type="entry name" value="E3 UBIQUITIN-PROTEIN LIGASE MARCH5"/>
    <property type="match status" value="1"/>
</dbReference>
<evidence type="ECO:0000256" key="4">
    <source>
        <dbReference type="ARBA" id="ARBA00022771"/>
    </source>
</evidence>
<dbReference type="EMBL" id="KZ987949">
    <property type="protein sequence ID" value="RKP13756.1"/>
    <property type="molecule type" value="Genomic_DNA"/>
</dbReference>
<dbReference type="SUPFAM" id="SSF57850">
    <property type="entry name" value="RING/U-box"/>
    <property type="match status" value="1"/>
</dbReference>
<keyword evidence="3" id="KW-0479">Metal-binding</keyword>
<dbReference type="Pfam" id="PF12906">
    <property type="entry name" value="RINGv"/>
    <property type="match status" value="1"/>
</dbReference>
<evidence type="ECO:0000256" key="2">
    <source>
        <dbReference type="ARBA" id="ARBA00022692"/>
    </source>
</evidence>
<keyword evidence="6" id="KW-1133">Transmembrane helix</keyword>
<keyword evidence="2" id="KW-0812">Transmembrane</keyword>
<comment type="subcellular location">
    <subcellularLocation>
        <location evidence="1">Membrane</location>
        <topology evidence="1">Multi-pass membrane protein</topology>
    </subcellularLocation>
</comment>
<evidence type="ECO:0000259" key="9">
    <source>
        <dbReference type="PROSITE" id="PS50089"/>
    </source>
</evidence>
<evidence type="ECO:0000256" key="7">
    <source>
        <dbReference type="ARBA" id="ARBA00023136"/>
    </source>
</evidence>
<organism evidence="11 12">
    <name type="scientific">Piptocephalis cylindrospora</name>
    <dbReference type="NCBI Taxonomy" id="1907219"/>
    <lineage>
        <taxon>Eukaryota</taxon>
        <taxon>Fungi</taxon>
        <taxon>Fungi incertae sedis</taxon>
        <taxon>Zoopagomycota</taxon>
        <taxon>Zoopagomycotina</taxon>
        <taxon>Zoopagomycetes</taxon>
        <taxon>Zoopagales</taxon>
        <taxon>Piptocephalidaceae</taxon>
        <taxon>Piptocephalis</taxon>
    </lineage>
</organism>
<dbReference type="Gene3D" id="3.30.40.10">
    <property type="entry name" value="Zinc/RING finger domain, C3HC4 (zinc finger)"/>
    <property type="match status" value="1"/>
</dbReference>
<protein>
    <submittedName>
        <fullName evidence="11">Uncharacterized protein</fullName>
    </submittedName>
</protein>
<dbReference type="InterPro" id="IPR013083">
    <property type="entry name" value="Znf_RING/FYVE/PHD"/>
</dbReference>
<dbReference type="Proteomes" id="UP000267251">
    <property type="component" value="Unassembled WGS sequence"/>
</dbReference>
<name>A0A4P9Y472_9FUNG</name>
<keyword evidence="5" id="KW-0862">Zinc</keyword>
<reference evidence="12" key="1">
    <citation type="journal article" date="2018" name="Nat. Microbiol.">
        <title>Leveraging single-cell genomics to expand the fungal tree of life.</title>
        <authorList>
            <person name="Ahrendt S.R."/>
            <person name="Quandt C.A."/>
            <person name="Ciobanu D."/>
            <person name="Clum A."/>
            <person name="Salamov A."/>
            <person name="Andreopoulos B."/>
            <person name="Cheng J.F."/>
            <person name="Woyke T."/>
            <person name="Pelin A."/>
            <person name="Henrissat B."/>
            <person name="Reynolds N.K."/>
            <person name="Benny G.L."/>
            <person name="Smith M.E."/>
            <person name="James T.Y."/>
            <person name="Grigoriev I.V."/>
        </authorList>
    </citation>
    <scope>NUCLEOTIDE SEQUENCE [LARGE SCALE GENOMIC DNA]</scope>
</reference>
<feature type="domain" description="RING-type" evidence="9">
    <location>
        <begin position="38"/>
        <end position="91"/>
    </location>
</feature>
<dbReference type="InterPro" id="IPR001841">
    <property type="entry name" value="Znf_RING"/>
</dbReference>
<accession>A0A4P9Y472</accession>
<dbReference type="GO" id="GO:0008270">
    <property type="term" value="F:zinc ion binding"/>
    <property type="evidence" value="ECO:0007669"/>
    <property type="project" value="UniProtKB-KW"/>
</dbReference>
<evidence type="ECO:0000256" key="5">
    <source>
        <dbReference type="ARBA" id="ARBA00022833"/>
    </source>
</evidence>
<dbReference type="GO" id="GO:0016020">
    <property type="term" value="C:membrane"/>
    <property type="evidence" value="ECO:0007669"/>
    <property type="project" value="UniProtKB-SubCell"/>
</dbReference>